<keyword evidence="2 5" id="KW-0378">Hydrolase</keyword>
<dbReference type="PANTHER" id="PTHR43863">
    <property type="entry name" value="HYDROLASE, PUTATIVE (AFU_ORTHOLOGUE AFUA_1G03140)-RELATED"/>
    <property type="match status" value="1"/>
</dbReference>
<dbReference type="EMBL" id="JAVLAO010000001">
    <property type="protein sequence ID" value="MDT7037563.1"/>
    <property type="molecule type" value="Genomic_DNA"/>
</dbReference>
<dbReference type="InterPro" id="IPR048395">
    <property type="entry name" value="Glyco_hydro_31_C"/>
</dbReference>
<keyword evidence="2" id="KW-0326">Glycosidase</keyword>
<dbReference type="InterPro" id="IPR013780">
    <property type="entry name" value="Glyco_hydro_b"/>
</dbReference>
<organism evidence="5 6">
    <name type="scientific">Lactiplantibacillus pentosus</name>
    <name type="common">Lactobacillus pentosus</name>
    <dbReference type="NCBI Taxonomy" id="1589"/>
    <lineage>
        <taxon>Bacteria</taxon>
        <taxon>Bacillati</taxon>
        <taxon>Bacillota</taxon>
        <taxon>Bacilli</taxon>
        <taxon>Lactobacillales</taxon>
        <taxon>Lactobacillaceae</taxon>
        <taxon>Lactiplantibacillus</taxon>
    </lineage>
</organism>
<evidence type="ECO:0000256" key="1">
    <source>
        <dbReference type="ARBA" id="ARBA00007806"/>
    </source>
</evidence>
<comment type="caution">
    <text evidence="5">The sequence shown here is derived from an EMBL/GenBank/DDBJ whole genome shotgun (WGS) entry which is preliminary data.</text>
</comment>
<evidence type="ECO:0000259" key="3">
    <source>
        <dbReference type="Pfam" id="PF01055"/>
    </source>
</evidence>
<dbReference type="Pfam" id="PF21365">
    <property type="entry name" value="Glyco_hydro_31_3rd"/>
    <property type="match status" value="1"/>
</dbReference>
<protein>
    <submittedName>
        <fullName evidence="5">Glycoside hydrolase family 31 protein</fullName>
    </submittedName>
</protein>
<dbReference type="PANTHER" id="PTHR43863:SF2">
    <property type="entry name" value="MALTASE-GLUCOAMYLASE"/>
    <property type="match status" value="1"/>
</dbReference>
<evidence type="ECO:0000313" key="6">
    <source>
        <dbReference type="Proteomes" id="UP001263852"/>
    </source>
</evidence>
<name>A0AAW8WBD8_LACPE</name>
<dbReference type="GO" id="GO:0004553">
    <property type="term" value="F:hydrolase activity, hydrolyzing O-glycosyl compounds"/>
    <property type="evidence" value="ECO:0007669"/>
    <property type="project" value="InterPro"/>
</dbReference>
<dbReference type="Gene3D" id="2.60.40.1180">
    <property type="entry name" value="Golgi alpha-mannosidase II"/>
    <property type="match status" value="2"/>
</dbReference>
<dbReference type="InterPro" id="IPR000322">
    <property type="entry name" value="Glyco_hydro_31_TIM"/>
</dbReference>
<feature type="domain" description="Glycoside hydrolase family 31 TIM barrel" evidence="3">
    <location>
        <begin position="183"/>
        <end position="485"/>
    </location>
</feature>
<sequence length="745" mass="86010">MKVSGNVIQKGNARFTVLTPKLIRMEYSSTGVFENKYTQMVQNRTFTKPKFDVFEDRQGHTLEVQTTGFHLYYDGGEFNSGSLFIDAANDYGTHYSRWYYGEPIESNLKGTARTLDRADGAIPLADGLMSKDGFSLLDDSQSFILEDGEFSVRQHQETDLYYFAYGRDYRQTLKTYYQLTGFPPLIPRYALGNWWSRYYPYTQSEYLALMKRFDDNDVPISVSVFDMNWHTTEIPAKYGSGWTGYTWNKEYFPNPSKMFDELHRQGRKVTLNVHPASGIRASEAAFPAVAQALNLDTKNEEPAIFNLQNSQFKSAYFNLVHHPLEKQGVDFWWIDWQQGGARGQNKVDPLWLLNADHFQDSELRHPGEGLILSRYAGPGSHRYPVGFSGDTVASWESLKFQPYFTSTASNIGYTWWSHDIGGHMRGTYDGELSLRWLQFGVFSPILRLHSSNNIFMGKEPWNYEQSIKLAMVKLLQLRHKLVPYLDSENYRTHAEGLPLIQPMYYGHPNDEITYHVPNEYQFGSEMVVAPITTPTDSETGLASTKVWLPKGTWYDMVTGLTYHGDRFFTTYREMTNYPVFVRAGSIIPMTKNYMSSLNQLPQEIELKLFTGEDGEYEMVEHQGEQVAKTVFQWHEKQQRLTITTLDAQDLVPVDRRYSVTLIGSEGKVERQTATEVAFQDYRITDQSEKVASLIKSRLQFAKISFEEKQSIWKMFISRNRGDLLQFLSTIENDEIRGMITELVEK</sequence>
<dbReference type="Gene3D" id="3.20.20.80">
    <property type="entry name" value="Glycosidases"/>
    <property type="match status" value="1"/>
</dbReference>
<dbReference type="AlphaFoldDB" id="A0AAW8WBD8"/>
<dbReference type="Pfam" id="PF01055">
    <property type="entry name" value="Glyco_hydro_31_2nd"/>
    <property type="match status" value="1"/>
</dbReference>
<evidence type="ECO:0000256" key="2">
    <source>
        <dbReference type="RuleBase" id="RU361185"/>
    </source>
</evidence>
<dbReference type="SUPFAM" id="SSF51445">
    <property type="entry name" value="(Trans)glycosidases"/>
    <property type="match status" value="1"/>
</dbReference>
<accession>A0AAW8WBD8</accession>
<dbReference type="InterPro" id="IPR051816">
    <property type="entry name" value="Glycosyl_Hydrolase_31"/>
</dbReference>
<gene>
    <name evidence="5" type="ORF">RI555_00855</name>
</gene>
<dbReference type="RefSeq" id="WP_213472138.1">
    <property type="nucleotide sequence ID" value="NZ_BOUG01000002.1"/>
</dbReference>
<evidence type="ECO:0000313" key="5">
    <source>
        <dbReference type="EMBL" id="MDT7037563.1"/>
    </source>
</evidence>
<dbReference type="GO" id="GO:0005975">
    <property type="term" value="P:carbohydrate metabolic process"/>
    <property type="evidence" value="ECO:0007669"/>
    <property type="project" value="InterPro"/>
</dbReference>
<evidence type="ECO:0000259" key="4">
    <source>
        <dbReference type="Pfam" id="PF21365"/>
    </source>
</evidence>
<dbReference type="InterPro" id="IPR017853">
    <property type="entry name" value="GH"/>
</dbReference>
<dbReference type="CDD" id="cd06595">
    <property type="entry name" value="GH31_u1"/>
    <property type="match status" value="1"/>
</dbReference>
<proteinExistence type="inferred from homology"/>
<dbReference type="SUPFAM" id="SSF51011">
    <property type="entry name" value="Glycosyl hydrolase domain"/>
    <property type="match status" value="1"/>
</dbReference>
<dbReference type="Proteomes" id="UP001263852">
    <property type="component" value="Unassembled WGS sequence"/>
</dbReference>
<feature type="domain" description="Glycosyl hydrolase family 31 C-terminal" evidence="4">
    <location>
        <begin position="496"/>
        <end position="587"/>
    </location>
</feature>
<comment type="similarity">
    <text evidence="1 2">Belongs to the glycosyl hydrolase 31 family.</text>
</comment>
<reference evidence="5" key="1">
    <citation type="submission" date="2023-08" db="EMBL/GenBank/DDBJ databases">
        <authorList>
            <person name="Page C.A."/>
            <person name="Perez-Diaz I.M."/>
        </authorList>
    </citation>
    <scope>NUCLEOTIDE SEQUENCE</scope>
    <source>
        <strain evidence="5">1.8.9</strain>
    </source>
</reference>